<reference evidence="5" key="1">
    <citation type="submission" date="2019-03" db="EMBL/GenBank/DDBJ databases">
        <authorList>
            <person name="Hao L."/>
        </authorList>
    </citation>
    <scope>NUCLEOTIDE SEQUENCE</scope>
</reference>
<proteinExistence type="predicted"/>
<keyword evidence="3" id="KW-0862">Zinc</keyword>
<evidence type="ECO:0000256" key="3">
    <source>
        <dbReference type="ARBA" id="ARBA00022833"/>
    </source>
</evidence>
<organism evidence="5">
    <name type="scientific">anaerobic digester metagenome</name>
    <dbReference type="NCBI Taxonomy" id="1263854"/>
    <lineage>
        <taxon>unclassified sequences</taxon>
        <taxon>metagenomes</taxon>
        <taxon>ecological metagenomes</taxon>
    </lineage>
</organism>
<sequence length="128" mass="14903">MLRKNELLEIKEILAEMKHEILKNLEERIKSNDISDQREIGDIFDDADLEQSREFNLLLSTRERQKLEQIENALVRMEKGEYGFCEDCGENIPVGRLKAMPFAVLCVKCKSERESIEGHTTVYLEEKG</sequence>
<dbReference type="PROSITE" id="PS01102">
    <property type="entry name" value="ZF_DKSA_1"/>
    <property type="match status" value="1"/>
</dbReference>
<dbReference type="InterPro" id="IPR000962">
    <property type="entry name" value="Znf_DskA_TraR"/>
</dbReference>
<accession>A0A485LW68</accession>
<dbReference type="AlphaFoldDB" id="A0A485LW68"/>
<dbReference type="PROSITE" id="PS51128">
    <property type="entry name" value="ZF_DKSA_2"/>
    <property type="match status" value="1"/>
</dbReference>
<keyword evidence="1" id="KW-0479">Metal-binding</keyword>
<name>A0A485LW68_9ZZZZ</name>
<evidence type="ECO:0000256" key="2">
    <source>
        <dbReference type="ARBA" id="ARBA00022771"/>
    </source>
</evidence>
<dbReference type="InterPro" id="IPR037187">
    <property type="entry name" value="DnaK_N"/>
</dbReference>
<evidence type="ECO:0000313" key="5">
    <source>
        <dbReference type="EMBL" id="VFU12637.1"/>
    </source>
</evidence>
<dbReference type="SUPFAM" id="SSF57716">
    <property type="entry name" value="Glucocorticoid receptor-like (DNA-binding domain)"/>
    <property type="match status" value="1"/>
</dbReference>
<dbReference type="PANTHER" id="PTHR33823">
    <property type="entry name" value="RNA POLYMERASE-BINDING TRANSCRIPTION FACTOR DKSA-RELATED"/>
    <property type="match status" value="1"/>
</dbReference>
<dbReference type="InterPro" id="IPR020458">
    <property type="entry name" value="Znf_DskA_TraR_CS"/>
</dbReference>
<dbReference type="GO" id="GO:0008270">
    <property type="term" value="F:zinc ion binding"/>
    <property type="evidence" value="ECO:0007669"/>
    <property type="project" value="UniProtKB-KW"/>
</dbReference>
<dbReference type="PRINTS" id="PR00618">
    <property type="entry name" value="DKSAZNFINGER"/>
</dbReference>
<dbReference type="Gene3D" id="1.20.120.910">
    <property type="entry name" value="DksA, coiled-coil domain"/>
    <property type="match status" value="1"/>
</dbReference>
<dbReference type="PANTHER" id="PTHR33823:SF4">
    <property type="entry name" value="GENERAL STRESS PROTEIN 16O"/>
    <property type="match status" value="1"/>
</dbReference>
<protein>
    <submittedName>
        <fullName evidence="5">RNA polymerase-binding transcription factor DksA</fullName>
    </submittedName>
</protein>
<keyword evidence="2" id="KW-0863">Zinc-finger</keyword>
<evidence type="ECO:0000256" key="1">
    <source>
        <dbReference type="ARBA" id="ARBA00022723"/>
    </source>
</evidence>
<dbReference type="InterPro" id="IPR020460">
    <property type="entry name" value="Znf_C4-type_bac"/>
</dbReference>
<gene>
    <name evidence="5" type="primary">dksA</name>
    <name evidence="5" type="ORF">SCFA_1410009</name>
</gene>
<evidence type="ECO:0000259" key="4">
    <source>
        <dbReference type="Pfam" id="PF01258"/>
    </source>
</evidence>
<dbReference type="Pfam" id="PF01258">
    <property type="entry name" value="zf-dskA_traR"/>
    <property type="match status" value="1"/>
</dbReference>
<feature type="domain" description="Zinc finger DksA/TraR C4-type" evidence="4">
    <location>
        <begin position="80"/>
        <end position="114"/>
    </location>
</feature>
<dbReference type="SUPFAM" id="SSF109635">
    <property type="entry name" value="DnaK suppressor protein DksA, alpha-hairpin domain"/>
    <property type="match status" value="1"/>
</dbReference>
<dbReference type="EMBL" id="CAADRM010000048">
    <property type="protein sequence ID" value="VFU12637.1"/>
    <property type="molecule type" value="Genomic_DNA"/>
</dbReference>